<sequence>MKKIELINMKIRNFKGFKEFELIADGKNLTIAGENSTGKSSLYDAFMYCLFGKDSHDSAKFEWKPLDEKNNPIHYLETEVTLDLSVDGTPVSFSRTTKEKWREEFEGNETVYRVDGIKMTLTKYKKRIEEIIDEDTFKQLTNIYYVAEVMATADRRAFLFDLVGDLNDEEVINSKTELKPLIKILDGRTVDDKRKLLMEESPKIKQDLKEHEVRIDEADRNSIDLSALNQKELEANKAASEAEIEELQTKISSIMNGSEKTNKLSELQTKKAELETLRSKHSIKQNKKVDGLQKGKQEAYEKAMDAQNAFITHESGRQRSLRMIENAKEDIISKEKDVQSLREDYTAIATEVFLEFDEHKASCQYCGQEYPEEQKGEIREKYEKEKIIFNTKKSMSLESINAKGKDLAGSLTAKKEELESIENNLVLLEEEKLVLVIERDQAKEEYVKIQQTIKDLQAKAMPFEETKTYQEKVAEMDAISAEIETMAGSVQSDVDVIQNKINVLKANINQINEDLYQFVLAAKQEERKLELIENQKKLANRNGEIKQQINLLNEFVKAKVSLLTEKINSEFKLVTFKLFNILNNGSLEEVCQPLVDGVPFSSGLNTGSRMEAGLDIINTLTRLKGVSVPIFVDNAEGLTKEVKLDSQLIQLKVVQGQKELKIESKEMVGGK</sequence>
<evidence type="ECO:0000313" key="5">
    <source>
        <dbReference type="EMBL" id="MFD1799695.1"/>
    </source>
</evidence>
<accession>A0ABW4NNI3</accession>
<dbReference type="PANTHER" id="PTHR32114">
    <property type="entry name" value="ABC TRANSPORTER ABCH.3"/>
    <property type="match status" value="1"/>
</dbReference>
<feature type="coiled-coil region" evidence="4">
    <location>
        <begin position="494"/>
        <end position="542"/>
    </location>
</feature>
<comment type="subunit">
    <text evidence="2">Heterodimer of SbcC and SbcD.</text>
</comment>
<dbReference type="InterPro" id="IPR027417">
    <property type="entry name" value="P-loop_NTPase"/>
</dbReference>
<feature type="coiled-coil region" evidence="4">
    <location>
        <begin position="411"/>
        <end position="459"/>
    </location>
</feature>
<proteinExistence type="inferred from homology"/>
<dbReference type="Gene3D" id="3.40.50.300">
    <property type="entry name" value="P-loop containing nucleotide triphosphate hydrolases"/>
    <property type="match status" value="1"/>
</dbReference>
<dbReference type="RefSeq" id="WP_058918136.1">
    <property type="nucleotide sequence ID" value="NZ_JBHSQC010000025.1"/>
</dbReference>
<comment type="similarity">
    <text evidence="1">Belongs to the SMC family. SbcC subfamily.</text>
</comment>
<reference evidence="6" key="1">
    <citation type="journal article" date="2019" name="Int. J. Syst. Evol. Microbiol.">
        <title>The Global Catalogue of Microorganisms (GCM) 10K type strain sequencing project: providing services to taxonomists for standard genome sequencing and annotation.</title>
        <authorList>
            <consortium name="The Broad Institute Genomics Platform"/>
            <consortium name="The Broad Institute Genome Sequencing Center for Infectious Disease"/>
            <person name="Wu L."/>
            <person name="Ma J."/>
        </authorList>
    </citation>
    <scope>NUCLEOTIDE SEQUENCE [LARGE SCALE GENOMIC DNA]</scope>
    <source>
        <strain evidence="6">KCTC 42143</strain>
    </source>
</reference>
<dbReference type="PANTHER" id="PTHR32114:SF2">
    <property type="entry name" value="ABC TRANSPORTER ABCH.3"/>
    <property type="match status" value="1"/>
</dbReference>
<evidence type="ECO:0000256" key="3">
    <source>
        <dbReference type="ARBA" id="ARBA00013368"/>
    </source>
</evidence>
<comment type="caution">
    <text evidence="5">The sequence shown here is derived from an EMBL/GenBank/DDBJ whole genome shotgun (WGS) entry which is preliminary data.</text>
</comment>
<dbReference type="EMBL" id="JBHUFF010000013">
    <property type="protein sequence ID" value="MFD1799695.1"/>
    <property type="molecule type" value="Genomic_DNA"/>
</dbReference>
<dbReference type="Proteomes" id="UP001597285">
    <property type="component" value="Unassembled WGS sequence"/>
</dbReference>
<protein>
    <recommendedName>
        <fullName evidence="3">Nuclease SbcCD subunit C</fullName>
    </recommendedName>
</protein>
<evidence type="ECO:0000256" key="4">
    <source>
        <dbReference type="SAM" id="Coils"/>
    </source>
</evidence>
<dbReference type="SUPFAM" id="SSF52540">
    <property type="entry name" value="P-loop containing nucleoside triphosphate hydrolases"/>
    <property type="match status" value="2"/>
</dbReference>
<evidence type="ECO:0000313" key="6">
    <source>
        <dbReference type="Proteomes" id="UP001597285"/>
    </source>
</evidence>
<keyword evidence="4" id="KW-0175">Coiled coil</keyword>
<gene>
    <name evidence="5" type="ORF">ACFSBK_07495</name>
</gene>
<keyword evidence="6" id="KW-1185">Reference proteome</keyword>
<evidence type="ECO:0000256" key="1">
    <source>
        <dbReference type="ARBA" id="ARBA00006930"/>
    </source>
</evidence>
<evidence type="ECO:0000256" key="2">
    <source>
        <dbReference type="ARBA" id="ARBA00011322"/>
    </source>
</evidence>
<organism evidence="5 6">
    <name type="scientific">Carnobacterium antarcticum</name>
    <dbReference type="NCBI Taxonomy" id="2126436"/>
    <lineage>
        <taxon>Bacteria</taxon>
        <taxon>Bacillati</taxon>
        <taxon>Bacillota</taxon>
        <taxon>Bacilli</taxon>
        <taxon>Lactobacillales</taxon>
        <taxon>Carnobacteriaceae</taxon>
        <taxon>Carnobacterium</taxon>
    </lineage>
</organism>
<name>A0ABW4NNI3_9LACT</name>